<dbReference type="EMBL" id="JAAWWB010000019">
    <property type="protein sequence ID" value="KAG6760544.1"/>
    <property type="molecule type" value="Genomic_DNA"/>
</dbReference>
<dbReference type="Proteomes" id="UP000886885">
    <property type="component" value="Chromosome 10A"/>
</dbReference>
<dbReference type="CDD" id="cd06464">
    <property type="entry name" value="ACD_sHsps-like"/>
    <property type="match status" value="1"/>
</dbReference>
<comment type="similarity">
    <text evidence="1 2">Belongs to the small heat shock protein (HSP20) family.</text>
</comment>
<gene>
    <name evidence="5" type="ORF">POTOM_037067</name>
</gene>
<dbReference type="PROSITE" id="PS01031">
    <property type="entry name" value="SHSP"/>
    <property type="match status" value="1"/>
</dbReference>
<keyword evidence="6" id="KW-1185">Reference proteome</keyword>
<dbReference type="Pfam" id="PF00011">
    <property type="entry name" value="HSP20"/>
    <property type="match status" value="1"/>
</dbReference>
<protein>
    <recommendedName>
        <fullName evidence="4">SHSP domain-containing protein</fullName>
    </recommendedName>
</protein>
<feature type="domain" description="SHSP" evidence="4">
    <location>
        <begin position="1"/>
        <end position="58"/>
    </location>
</feature>
<evidence type="ECO:0000313" key="5">
    <source>
        <dbReference type="EMBL" id="KAG6760544.1"/>
    </source>
</evidence>
<name>A0A8X7Z018_POPTO</name>
<evidence type="ECO:0000256" key="2">
    <source>
        <dbReference type="RuleBase" id="RU003616"/>
    </source>
</evidence>
<feature type="compositionally biased region" description="Basic residues" evidence="3">
    <location>
        <begin position="91"/>
        <end position="100"/>
    </location>
</feature>
<dbReference type="OrthoDB" id="858189at2759"/>
<feature type="compositionally biased region" description="Basic and acidic residues" evidence="3">
    <location>
        <begin position="119"/>
        <end position="128"/>
    </location>
</feature>
<evidence type="ECO:0000259" key="4">
    <source>
        <dbReference type="PROSITE" id="PS01031"/>
    </source>
</evidence>
<organism evidence="5 6">
    <name type="scientific">Populus tomentosa</name>
    <name type="common">Chinese white poplar</name>
    <dbReference type="NCBI Taxonomy" id="118781"/>
    <lineage>
        <taxon>Eukaryota</taxon>
        <taxon>Viridiplantae</taxon>
        <taxon>Streptophyta</taxon>
        <taxon>Embryophyta</taxon>
        <taxon>Tracheophyta</taxon>
        <taxon>Spermatophyta</taxon>
        <taxon>Magnoliopsida</taxon>
        <taxon>eudicotyledons</taxon>
        <taxon>Gunneridae</taxon>
        <taxon>Pentapetalae</taxon>
        <taxon>rosids</taxon>
        <taxon>fabids</taxon>
        <taxon>Malpighiales</taxon>
        <taxon>Salicaceae</taxon>
        <taxon>Saliceae</taxon>
        <taxon>Populus</taxon>
    </lineage>
</organism>
<dbReference type="AlphaFoldDB" id="A0A8X7Z018"/>
<sequence>MLTDTIRSHFNTGYNIPKNCNLSQLKSEFSGGILTIRIPRIIPAVQRTGPRELEAETSLEGPKPRDTTTGQPESGKKGSKRLLQGDPSPEKKRKGKLLKRQRIDEKGEETKIAESIVPQKKEEEGKSE</sequence>
<evidence type="ECO:0000256" key="3">
    <source>
        <dbReference type="SAM" id="MobiDB-lite"/>
    </source>
</evidence>
<accession>A0A8X7Z018</accession>
<dbReference type="InterPro" id="IPR002068">
    <property type="entry name" value="A-crystallin/Hsp20_dom"/>
</dbReference>
<reference evidence="5" key="1">
    <citation type="journal article" date="2020" name="bioRxiv">
        <title>Hybrid origin of Populus tomentosa Carr. identified through genome sequencing and phylogenomic analysis.</title>
        <authorList>
            <person name="An X."/>
            <person name="Gao K."/>
            <person name="Chen Z."/>
            <person name="Li J."/>
            <person name="Yang X."/>
            <person name="Yang X."/>
            <person name="Zhou J."/>
            <person name="Guo T."/>
            <person name="Zhao T."/>
            <person name="Huang S."/>
            <person name="Miao D."/>
            <person name="Khan W.U."/>
            <person name="Rao P."/>
            <person name="Ye M."/>
            <person name="Lei B."/>
            <person name="Liao W."/>
            <person name="Wang J."/>
            <person name="Ji L."/>
            <person name="Li Y."/>
            <person name="Guo B."/>
            <person name="Mustafa N.S."/>
            <person name="Li S."/>
            <person name="Yun Q."/>
            <person name="Keller S.R."/>
            <person name="Mao J."/>
            <person name="Zhang R."/>
            <person name="Strauss S.H."/>
        </authorList>
    </citation>
    <scope>NUCLEOTIDE SEQUENCE</scope>
    <source>
        <strain evidence="5">GM15</strain>
        <tissue evidence="5">Leaf</tissue>
    </source>
</reference>
<comment type="caution">
    <text evidence="5">The sequence shown here is derived from an EMBL/GenBank/DDBJ whole genome shotgun (WGS) entry which is preliminary data.</text>
</comment>
<feature type="compositionally biased region" description="Basic and acidic residues" evidence="3">
    <location>
        <begin position="101"/>
        <end position="112"/>
    </location>
</feature>
<evidence type="ECO:0000313" key="6">
    <source>
        <dbReference type="Proteomes" id="UP000886885"/>
    </source>
</evidence>
<evidence type="ECO:0000256" key="1">
    <source>
        <dbReference type="PROSITE-ProRule" id="PRU00285"/>
    </source>
</evidence>
<proteinExistence type="inferred from homology"/>
<feature type="region of interest" description="Disordered" evidence="3">
    <location>
        <begin position="44"/>
        <end position="128"/>
    </location>
</feature>